<comment type="caution">
    <text evidence="6">The sequence shown here is derived from an EMBL/GenBank/DDBJ whole genome shotgun (WGS) entry which is preliminary data.</text>
</comment>
<evidence type="ECO:0000256" key="1">
    <source>
        <dbReference type="ARBA" id="ARBA00022729"/>
    </source>
</evidence>
<protein>
    <recommendedName>
        <fullName evidence="5">Peptidase S1 domain-containing protein</fullName>
    </recommendedName>
</protein>
<dbReference type="Pfam" id="PF00089">
    <property type="entry name" value="Trypsin"/>
    <property type="match status" value="1"/>
</dbReference>
<dbReference type="CDD" id="cd00190">
    <property type="entry name" value="Tryp_SPc"/>
    <property type="match status" value="1"/>
</dbReference>
<name>A0A6A0GSD2_HYAAZ</name>
<sequence>MTGCSVHEDCVAAIQCHNGVINTGGEGLIDLRKKPDYRKCHNAEYPEVESVCCRLPDAPPVAKSCPDFSICTDRDYCDLNGFIVTNSIKGSFYGGTFIFNSFQDCYTNAAVSLNVGVCCKPAPARSITCPANSVCIPEDFCFGDILESAGSFTAYSPGGTWSACGLPDNSGSGVCCSNPPPDIGPIPQQCGVSRYGTQDDSLKTRIHVPKLDKLEADFGELPWQAIVFFSNYTFKCGATLISDKYLLTVAHCVKGLKPYDVRIRLGEWQVNTFTEPYPYQDVEVSKIIVHPEYTDGSHWNNIAILELATPVKLEYNINNVCLPFGSGPIPAGTRCLVSGWGKDSFAGNYQHILKKIDVPLVDHHRCQELLRYTRLGKYFRLHDSYRCAGGEYGKDACVGDGGGPLICFDEGSKSYVAVGLTAWGIGCGEKDVPGAYTDLAKFTPWIASVTGLGHSENINVGYGK</sequence>
<dbReference type="Gene3D" id="2.40.10.10">
    <property type="entry name" value="Trypsin-like serine proteases"/>
    <property type="match status" value="1"/>
</dbReference>
<dbReference type="InterPro" id="IPR009003">
    <property type="entry name" value="Peptidase_S1_PA"/>
</dbReference>
<keyword evidence="1" id="KW-0732">Signal</keyword>
<dbReference type="FunFam" id="2.40.10.10:FF:000002">
    <property type="entry name" value="Transmembrane protease serine"/>
    <property type="match status" value="1"/>
</dbReference>
<reference evidence="6" key="2">
    <citation type="journal article" date="2018" name="Environ. Sci. Technol.">
        <title>The Toxicogenome of Hyalella azteca: A Model for Sediment Ecotoxicology and Evolutionary Toxicology.</title>
        <authorList>
            <person name="Poynton H.C."/>
            <person name="Hasenbein S."/>
            <person name="Benoit J.B."/>
            <person name="Sepulveda M.S."/>
            <person name="Poelchau M.F."/>
            <person name="Hughes D.S.T."/>
            <person name="Murali S.C."/>
            <person name="Chen S."/>
            <person name="Glastad K.M."/>
            <person name="Goodisman M.A.D."/>
            <person name="Werren J.H."/>
            <person name="Vineis J.H."/>
            <person name="Bowen J.L."/>
            <person name="Friedrich M."/>
            <person name="Jones J."/>
            <person name="Robertson H.M."/>
            <person name="Feyereisen R."/>
            <person name="Mechler-Hickson A."/>
            <person name="Mathers N."/>
            <person name="Lee C.E."/>
            <person name="Colbourne J.K."/>
            <person name="Biales A."/>
            <person name="Johnston J.S."/>
            <person name="Wellborn G.A."/>
            <person name="Rosendale A.J."/>
            <person name="Cridge A.G."/>
            <person name="Munoz-Torres M.C."/>
            <person name="Bain P.A."/>
            <person name="Manny A.R."/>
            <person name="Major K.M."/>
            <person name="Lambert F.N."/>
            <person name="Vulpe C.D."/>
            <person name="Tuck P."/>
            <person name="Blalock B.J."/>
            <person name="Lin Y.Y."/>
            <person name="Smith M.E."/>
            <person name="Ochoa-Acuna H."/>
            <person name="Chen M.M."/>
            <person name="Childers C.P."/>
            <person name="Qu J."/>
            <person name="Dugan S."/>
            <person name="Lee S.L."/>
            <person name="Chao H."/>
            <person name="Dinh H."/>
            <person name="Han Y."/>
            <person name="Doddapaneni H."/>
            <person name="Worley K.C."/>
            <person name="Muzny D.M."/>
            <person name="Gibbs R.A."/>
            <person name="Richards S."/>
        </authorList>
    </citation>
    <scope>NUCLEOTIDE SEQUENCE</scope>
    <source>
        <strain evidence="6">HAZT.00-mixed</strain>
        <tissue evidence="6">Whole organism</tissue>
    </source>
</reference>
<dbReference type="FunFam" id="2.40.10.10:FF:000028">
    <property type="entry name" value="Serine protease easter"/>
    <property type="match status" value="1"/>
</dbReference>
<dbReference type="PRINTS" id="PR00722">
    <property type="entry name" value="CHYMOTRYPSIN"/>
</dbReference>
<evidence type="ECO:0000256" key="3">
    <source>
        <dbReference type="ARBA" id="ARBA00023180"/>
    </source>
</evidence>
<dbReference type="InterPro" id="IPR001254">
    <property type="entry name" value="Trypsin_dom"/>
</dbReference>
<evidence type="ECO:0000256" key="4">
    <source>
        <dbReference type="ARBA" id="ARBA00024195"/>
    </source>
</evidence>
<accession>A0A6A0GSD2</accession>
<dbReference type="PANTHER" id="PTHR24258">
    <property type="entry name" value="SERINE PROTEASE-RELATED"/>
    <property type="match status" value="1"/>
</dbReference>
<dbReference type="Proteomes" id="UP000711488">
    <property type="component" value="Unassembled WGS sequence"/>
</dbReference>
<dbReference type="InterPro" id="IPR041515">
    <property type="entry name" value="PPAF-2-like_Clip"/>
</dbReference>
<reference evidence="6" key="1">
    <citation type="submission" date="2014-08" db="EMBL/GenBank/DDBJ databases">
        <authorList>
            <person name="Murali S."/>
            <person name="Richards S."/>
            <person name="Bandaranaike D."/>
            <person name="Bellair M."/>
            <person name="Blankenburg K."/>
            <person name="Chao H."/>
            <person name="Dinh H."/>
            <person name="Doddapaneni H."/>
            <person name="Dugan-Rocha S."/>
            <person name="Elkadiri S."/>
            <person name="Gnanaolivu R."/>
            <person name="Hughes D."/>
            <person name="Lee S."/>
            <person name="Li M."/>
            <person name="Ming W."/>
            <person name="Munidasa M."/>
            <person name="Muniz J."/>
            <person name="Nguyen L."/>
            <person name="Osuji N."/>
            <person name="Pu L.-L."/>
            <person name="Puazo M."/>
            <person name="Skinner E."/>
            <person name="Qu C."/>
            <person name="Quiroz J."/>
            <person name="Raj R."/>
            <person name="Weissenberger G."/>
            <person name="Xin Y."/>
            <person name="Zou X."/>
            <person name="Han Y."/>
            <person name="Worley K."/>
            <person name="Muzny D."/>
            <person name="Gibbs R."/>
        </authorList>
    </citation>
    <scope>NUCLEOTIDE SEQUENCE</scope>
    <source>
        <strain evidence="6">HAZT.00-mixed</strain>
        <tissue evidence="6">Whole organism</tissue>
    </source>
</reference>
<proteinExistence type="inferred from homology"/>
<dbReference type="InterPro" id="IPR043504">
    <property type="entry name" value="Peptidase_S1_PA_chymotrypsin"/>
</dbReference>
<gene>
    <name evidence="6" type="ORF">HAZT_HAZT012030</name>
</gene>
<comment type="similarity">
    <text evidence="4">Belongs to the peptidase S1 family. CLIP subfamily.</text>
</comment>
<evidence type="ECO:0000256" key="2">
    <source>
        <dbReference type="ARBA" id="ARBA00023157"/>
    </source>
</evidence>
<keyword evidence="3" id="KW-0325">Glycoprotein</keyword>
<dbReference type="GO" id="GO:0006508">
    <property type="term" value="P:proteolysis"/>
    <property type="evidence" value="ECO:0007669"/>
    <property type="project" value="InterPro"/>
</dbReference>
<dbReference type="SUPFAM" id="SSF50494">
    <property type="entry name" value="Trypsin-like serine proteases"/>
    <property type="match status" value="1"/>
</dbReference>
<dbReference type="PROSITE" id="PS50240">
    <property type="entry name" value="TRYPSIN_DOM"/>
    <property type="match status" value="1"/>
</dbReference>
<dbReference type="InterPro" id="IPR001314">
    <property type="entry name" value="Peptidase_S1A"/>
</dbReference>
<dbReference type="PANTHER" id="PTHR24258:SF129">
    <property type="entry name" value="LP15124P-RELATED"/>
    <property type="match status" value="1"/>
</dbReference>
<keyword evidence="2" id="KW-1015">Disulfide bond</keyword>
<dbReference type="Pfam" id="PF18322">
    <property type="entry name" value="CLIP_1"/>
    <property type="match status" value="1"/>
</dbReference>
<reference evidence="6" key="3">
    <citation type="submission" date="2019-06" db="EMBL/GenBank/DDBJ databases">
        <authorList>
            <person name="Poynton C."/>
            <person name="Hasenbein S."/>
            <person name="Benoit J.B."/>
            <person name="Sepulveda M.S."/>
            <person name="Poelchau M.F."/>
            <person name="Murali S.C."/>
            <person name="Chen S."/>
            <person name="Glastad K.M."/>
            <person name="Werren J.H."/>
            <person name="Vineis J.H."/>
            <person name="Bowen J.L."/>
            <person name="Friedrich M."/>
            <person name="Jones J."/>
            <person name="Robertson H.M."/>
            <person name="Feyereisen R."/>
            <person name="Mechler-Hickson A."/>
            <person name="Mathers N."/>
            <person name="Lee C.E."/>
            <person name="Colbourne J.K."/>
            <person name="Biales A."/>
            <person name="Johnston J.S."/>
            <person name="Wellborn G.A."/>
            <person name="Rosendale A.J."/>
            <person name="Cridge A.G."/>
            <person name="Munoz-Torres M.C."/>
            <person name="Bain P.A."/>
            <person name="Manny A.R."/>
            <person name="Major K.M."/>
            <person name="Lambert F.N."/>
            <person name="Vulpe C.D."/>
            <person name="Tuck P."/>
            <person name="Blalock B.J."/>
            <person name="Lin Y.-Y."/>
            <person name="Smith M.E."/>
            <person name="Ochoa-Acuna H."/>
            <person name="Chen M.-J.M."/>
            <person name="Childers C.P."/>
            <person name="Qu J."/>
            <person name="Dugan S."/>
            <person name="Lee S.L."/>
            <person name="Chao H."/>
            <person name="Dinh H."/>
            <person name="Han Y."/>
            <person name="Doddapaneni H."/>
            <person name="Worley K.C."/>
            <person name="Muzny D.M."/>
            <person name="Gibbs R.A."/>
            <person name="Richards S."/>
        </authorList>
    </citation>
    <scope>NUCLEOTIDE SEQUENCE</scope>
    <source>
        <strain evidence="6">HAZT.00-mixed</strain>
        <tissue evidence="6">Whole organism</tissue>
    </source>
</reference>
<dbReference type="GO" id="GO:0004252">
    <property type="term" value="F:serine-type endopeptidase activity"/>
    <property type="evidence" value="ECO:0007669"/>
    <property type="project" value="InterPro"/>
</dbReference>
<feature type="domain" description="Peptidase S1" evidence="5">
    <location>
        <begin position="194"/>
        <end position="451"/>
    </location>
</feature>
<organism evidence="6">
    <name type="scientific">Hyalella azteca</name>
    <name type="common">Amphipod</name>
    <dbReference type="NCBI Taxonomy" id="294128"/>
    <lineage>
        <taxon>Eukaryota</taxon>
        <taxon>Metazoa</taxon>
        <taxon>Ecdysozoa</taxon>
        <taxon>Arthropoda</taxon>
        <taxon>Crustacea</taxon>
        <taxon>Multicrustacea</taxon>
        <taxon>Malacostraca</taxon>
        <taxon>Eumalacostraca</taxon>
        <taxon>Peracarida</taxon>
        <taxon>Amphipoda</taxon>
        <taxon>Senticaudata</taxon>
        <taxon>Talitrida</taxon>
        <taxon>Talitroidea</taxon>
        <taxon>Hyalellidae</taxon>
        <taxon>Hyalella</taxon>
    </lineage>
</organism>
<dbReference type="SMART" id="SM00020">
    <property type="entry name" value="Tryp_SPc"/>
    <property type="match status" value="1"/>
</dbReference>
<dbReference type="AlphaFoldDB" id="A0A6A0GSD2"/>
<evidence type="ECO:0000259" key="5">
    <source>
        <dbReference type="PROSITE" id="PS50240"/>
    </source>
</evidence>
<dbReference type="EMBL" id="JQDR03016847">
    <property type="protein sequence ID" value="KAA0184634.1"/>
    <property type="molecule type" value="Genomic_DNA"/>
</dbReference>
<evidence type="ECO:0000313" key="6">
    <source>
        <dbReference type="EMBL" id="KAA0184634.1"/>
    </source>
</evidence>